<sequence length="396" mass="43585">MASSGACDDIHQCRTPYDIVWGCLVTIFACVWVSVHPNLPPLSPLTPRQSTLSVFVPSTAAFRARLKLMLVGVLAPELIAGFAGRQRSMAQYFSRTYNVSMTHGFFICMGGFVDSDGHPLVTQAQLNQKGTIAAIRAVDAKDIEDKSKGDGFTKGVAFSQGLWFVVQTLARVIQRLPVTQLEVATAAFAAVSLCTWALWWHKPLDVREPIVIGVAAETSRLMSSDNADGESGRIWTVRVKRTLRAPLSTRYLRLIGFSVSSKYFDPTSAFSVPTFWFADESDDQGYNALFAELLVAAVFGAIHIAAWNAHFLSAAETWLWRAAALALTGVPVLALAVCVLDMLVDFLPDYKLLFVCTGVLYVPARAILIVLPFVALRKLSQAYLMDVDWSIYIPHW</sequence>
<name>A0A8H6SSF1_9AGAR</name>
<feature type="transmembrane region" description="Helical" evidence="1">
    <location>
        <begin position="19"/>
        <end position="35"/>
    </location>
</feature>
<keyword evidence="1" id="KW-0812">Transmembrane</keyword>
<keyword evidence="1" id="KW-0472">Membrane</keyword>
<evidence type="ECO:0000313" key="2">
    <source>
        <dbReference type="EMBL" id="KAF7304042.1"/>
    </source>
</evidence>
<keyword evidence="1" id="KW-1133">Transmembrane helix</keyword>
<feature type="transmembrane region" description="Helical" evidence="1">
    <location>
        <begin position="286"/>
        <end position="306"/>
    </location>
</feature>
<gene>
    <name evidence="2" type="ORF">MIND_00635500</name>
</gene>
<feature type="transmembrane region" description="Helical" evidence="1">
    <location>
        <begin position="318"/>
        <end position="344"/>
    </location>
</feature>
<feature type="transmembrane region" description="Helical" evidence="1">
    <location>
        <begin position="181"/>
        <end position="199"/>
    </location>
</feature>
<protein>
    <submittedName>
        <fullName evidence="2">Uncharacterized protein</fullName>
    </submittedName>
</protein>
<dbReference type="PANTHER" id="PTHR35043">
    <property type="entry name" value="TRANSCRIPTION FACTOR DOMAIN-CONTAINING PROTEIN"/>
    <property type="match status" value="1"/>
</dbReference>
<dbReference type="PANTHER" id="PTHR35043:SF7">
    <property type="entry name" value="TRANSCRIPTION FACTOR DOMAIN-CONTAINING PROTEIN"/>
    <property type="match status" value="1"/>
</dbReference>
<dbReference type="Proteomes" id="UP000636479">
    <property type="component" value="Unassembled WGS sequence"/>
</dbReference>
<dbReference type="EMBL" id="JACAZF010000005">
    <property type="protein sequence ID" value="KAF7304042.1"/>
    <property type="molecule type" value="Genomic_DNA"/>
</dbReference>
<proteinExistence type="predicted"/>
<dbReference type="AlphaFoldDB" id="A0A8H6SSF1"/>
<reference evidence="2" key="1">
    <citation type="submission" date="2020-05" db="EMBL/GenBank/DDBJ databases">
        <title>Mycena genomes resolve the evolution of fungal bioluminescence.</title>
        <authorList>
            <person name="Tsai I.J."/>
        </authorList>
    </citation>
    <scope>NUCLEOTIDE SEQUENCE</scope>
    <source>
        <strain evidence="2">171206Taipei</strain>
    </source>
</reference>
<keyword evidence="3" id="KW-1185">Reference proteome</keyword>
<dbReference type="OrthoDB" id="9451547at2759"/>
<organism evidence="2 3">
    <name type="scientific">Mycena indigotica</name>
    <dbReference type="NCBI Taxonomy" id="2126181"/>
    <lineage>
        <taxon>Eukaryota</taxon>
        <taxon>Fungi</taxon>
        <taxon>Dikarya</taxon>
        <taxon>Basidiomycota</taxon>
        <taxon>Agaricomycotina</taxon>
        <taxon>Agaricomycetes</taxon>
        <taxon>Agaricomycetidae</taxon>
        <taxon>Agaricales</taxon>
        <taxon>Marasmiineae</taxon>
        <taxon>Mycenaceae</taxon>
        <taxon>Mycena</taxon>
    </lineage>
</organism>
<evidence type="ECO:0000313" key="3">
    <source>
        <dbReference type="Proteomes" id="UP000636479"/>
    </source>
</evidence>
<dbReference type="GeneID" id="59345609"/>
<evidence type="ECO:0000256" key="1">
    <source>
        <dbReference type="SAM" id="Phobius"/>
    </source>
</evidence>
<comment type="caution">
    <text evidence="2">The sequence shown here is derived from an EMBL/GenBank/DDBJ whole genome shotgun (WGS) entry which is preliminary data.</text>
</comment>
<dbReference type="RefSeq" id="XP_037221014.1">
    <property type="nucleotide sequence ID" value="XM_037363093.1"/>
</dbReference>
<feature type="transmembrane region" description="Helical" evidence="1">
    <location>
        <begin position="350"/>
        <end position="376"/>
    </location>
</feature>
<accession>A0A8H6SSF1</accession>
<feature type="transmembrane region" description="Helical" evidence="1">
    <location>
        <begin position="66"/>
        <end position="84"/>
    </location>
</feature>